<reference evidence="5 6" key="1">
    <citation type="submission" date="2019-03" db="EMBL/GenBank/DDBJ databases">
        <title>Genomic Encyclopedia of Archaeal and Bacterial Type Strains, Phase II (KMG-II): from individual species to whole genera.</title>
        <authorList>
            <person name="Goeker M."/>
        </authorList>
    </citation>
    <scope>NUCLEOTIDE SEQUENCE [LARGE SCALE GENOMIC DNA]</scope>
    <source>
        <strain evidence="5 6">RL-C</strain>
    </source>
</reference>
<dbReference type="SUPFAM" id="SSF53383">
    <property type="entry name" value="PLP-dependent transferases"/>
    <property type="match status" value="1"/>
</dbReference>
<dbReference type="PANTHER" id="PTHR48097">
    <property type="entry name" value="L-THREONINE ALDOLASE-RELATED"/>
    <property type="match status" value="1"/>
</dbReference>
<evidence type="ECO:0000259" key="4">
    <source>
        <dbReference type="Pfam" id="PF01212"/>
    </source>
</evidence>
<comment type="caution">
    <text evidence="5">The sequence shown here is derived from an EMBL/GenBank/DDBJ whole genome shotgun (WGS) entry which is preliminary data.</text>
</comment>
<dbReference type="GO" id="GO:0016829">
    <property type="term" value="F:lyase activity"/>
    <property type="evidence" value="ECO:0007669"/>
    <property type="project" value="InterPro"/>
</dbReference>
<feature type="domain" description="Aromatic amino acid beta-eliminating lyase/threonine aldolase" evidence="4">
    <location>
        <begin position="5"/>
        <end position="291"/>
    </location>
</feature>
<name>A0A4R2E9M0_9BACT</name>
<keyword evidence="3" id="KW-0663">Pyridoxal phosphate</keyword>
<dbReference type="AlphaFoldDB" id="A0A4R2E9M0"/>
<proteinExistence type="inferred from homology"/>
<gene>
    <name evidence="5" type="ORF">CLV25_11329</name>
</gene>
<dbReference type="EMBL" id="SLWB01000013">
    <property type="protein sequence ID" value="TCN64505.1"/>
    <property type="molecule type" value="Genomic_DNA"/>
</dbReference>
<dbReference type="InterPro" id="IPR015421">
    <property type="entry name" value="PyrdxlP-dep_Trfase_major"/>
</dbReference>
<evidence type="ECO:0000256" key="2">
    <source>
        <dbReference type="ARBA" id="ARBA00006966"/>
    </source>
</evidence>
<dbReference type="Proteomes" id="UP000294830">
    <property type="component" value="Unassembled WGS sequence"/>
</dbReference>
<dbReference type="PANTHER" id="PTHR48097:SF5">
    <property type="entry name" value="LOW SPECIFICITY L-THREONINE ALDOLASE"/>
    <property type="match status" value="1"/>
</dbReference>
<protein>
    <submittedName>
        <fullName evidence="5">L-threonine aldolase</fullName>
    </submittedName>
</protein>
<evidence type="ECO:0000256" key="3">
    <source>
        <dbReference type="ARBA" id="ARBA00022898"/>
    </source>
</evidence>
<evidence type="ECO:0000313" key="5">
    <source>
        <dbReference type="EMBL" id="TCN64505.1"/>
    </source>
</evidence>
<comment type="similarity">
    <text evidence="2">Belongs to the threonine aldolase family.</text>
</comment>
<dbReference type="RefSeq" id="WP_131839931.1">
    <property type="nucleotide sequence ID" value="NZ_SLWB01000013.1"/>
</dbReference>
<accession>A0A4R2E9M0</accession>
<dbReference type="Pfam" id="PF01212">
    <property type="entry name" value="Beta_elim_lyase"/>
    <property type="match status" value="1"/>
</dbReference>
<evidence type="ECO:0000313" key="6">
    <source>
        <dbReference type="Proteomes" id="UP000294830"/>
    </source>
</evidence>
<dbReference type="InterPro" id="IPR001597">
    <property type="entry name" value="ArAA_b-elim_lyase/Thr_aldolase"/>
</dbReference>
<comment type="cofactor">
    <cofactor evidence="1">
        <name>pyridoxal 5'-phosphate</name>
        <dbReference type="ChEBI" id="CHEBI:597326"/>
    </cofactor>
</comment>
<dbReference type="InterPro" id="IPR015424">
    <property type="entry name" value="PyrdxlP-dep_Trfase"/>
</dbReference>
<dbReference type="OrthoDB" id="9774495at2"/>
<keyword evidence="6" id="KW-1185">Reference proteome</keyword>
<dbReference type="GO" id="GO:0006520">
    <property type="term" value="P:amino acid metabolic process"/>
    <property type="evidence" value="ECO:0007669"/>
    <property type="project" value="InterPro"/>
</dbReference>
<organism evidence="5 6">
    <name type="scientific">Acetobacteroides hydrogenigenes</name>
    <dbReference type="NCBI Taxonomy" id="979970"/>
    <lineage>
        <taxon>Bacteria</taxon>
        <taxon>Pseudomonadati</taxon>
        <taxon>Bacteroidota</taxon>
        <taxon>Bacteroidia</taxon>
        <taxon>Bacteroidales</taxon>
        <taxon>Rikenellaceae</taxon>
        <taxon>Acetobacteroides</taxon>
    </lineage>
</organism>
<evidence type="ECO:0000256" key="1">
    <source>
        <dbReference type="ARBA" id="ARBA00001933"/>
    </source>
</evidence>
<dbReference type="InterPro" id="IPR015422">
    <property type="entry name" value="PyrdxlP-dep_Trfase_small"/>
</dbReference>
<dbReference type="Gene3D" id="3.40.640.10">
    <property type="entry name" value="Type I PLP-dependent aspartate aminotransferase-like (Major domain)"/>
    <property type="match status" value="1"/>
</dbReference>
<sequence length="341" mass="37948">MKKSLASDNYSGIHPIILEAIASANHGHVSSYGHDEYTHKAELLFKQHFGDHVEVFFVFLGTAANVLSISSALRSYEAVLCTDLAHINTDECGAPEHFGGFKLLTVPTSDGKLDVDKAKRYLQNVGFEHNVQPRLVSISQTTELGTVYSVKEIKAIADFAHSNGMFLHVDGARLSNAAAALQLPFRDFTTDLGVDVISFGGTKNGMMLGEAVIFNNTDLANDFKYLRKQSMQLASKMRFISAQFIAYLTNNHCIGTAAHANQMAAYLKQRLTAFRQVTITQPVDANAVFAVFPKDIRETLLEESFFYLWDEEKNEARWMTSWDTTTEDIDRFVDVLATALK</sequence>
<dbReference type="CDD" id="cd06502">
    <property type="entry name" value="TA_like"/>
    <property type="match status" value="1"/>
</dbReference>
<dbReference type="Gene3D" id="3.90.1150.10">
    <property type="entry name" value="Aspartate Aminotransferase, domain 1"/>
    <property type="match status" value="1"/>
</dbReference>